<dbReference type="CDD" id="cd17477">
    <property type="entry name" value="MFS_YcaD_like"/>
    <property type="match status" value="1"/>
</dbReference>
<accession>A0A0M6YMD6</accession>
<feature type="transmembrane region" description="Helical" evidence="4">
    <location>
        <begin position="158"/>
        <end position="182"/>
    </location>
</feature>
<keyword evidence="1 4" id="KW-0812">Transmembrane</keyword>
<feature type="transmembrane region" description="Helical" evidence="4">
    <location>
        <begin position="265"/>
        <end position="284"/>
    </location>
</feature>
<feature type="transmembrane region" description="Helical" evidence="4">
    <location>
        <begin position="353"/>
        <end position="372"/>
    </location>
</feature>
<evidence type="ECO:0000256" key="3">
    <source>
        <dbReference type="ARBA" id="ARBA00023136"/>
    </source>
</evidence>
<evidence type="ECO:0000256" key="2">
    <source>
        <dbReference type="ARBA" id="ARBA00022989"/>
    </source>
</evidence>
<feature type="domain" description="Major facilitator superfamily (MFS) profile" evidence="5">
    <location>
        <begin position="195"/>
        <end position="423"/>
    </location>
</feature>
<dbReference type="Pfam" id="PF07690">
    <property type="entry name" value="MFS_1"/>
    <property type="match status" value="1"/>
</dbReference>
<gene>
    <name evidence="6" type="primary">ycaD</name>
    <name evidence="6" type="ORF">JDO7802_03102</name>
</gene>
<feature type="transmembrane region" description="Helical" evidence="4">
    <location>
        <begin position="40"/>
        <end position="61"/>
    </location>
</feature>
<feature type="transmembrane region" description="Helical" evidence="4">
    <location>
        <begin position="73"/>
        <end position="91"/>
    </location>
</feature>
<dbReference type="PANTHER" id="PTHR23521:SF3">
    <property type="entry name" value="MFS TRANSPORTER"/>
    <property type="match status" value="1"/>
</dbReference>
<dbReference type="GO" id="GO:0022857">
    <property type="term" value="F:transmembrane transporter activity"/>
    <property type="evidence" value="ECO:0007669"/>
    <property type="project" value="InterPro"/>
</dbReference>
<feature type="transmembrane region" description="Helical" evidence="4">
    <location>
        <begin position="202"/>
        <end position="228"/>
    </location>
</feature>
<dbReference type="RefSeq" id="WP_055086815.1">
    <property type="nucleotide sequence ID" value="NZ_CXSU01000012.1"/>
</dbReference>
<dbReference type="Proteomes" id="UP000049222">
    <property type="component" value="Unassembled WGS sequence"/>
</dbReference>
<reference evidence="6 7" key="1">
    <citation type="submission" date="2015-07" db="EMBL/GenBank/DDBJ databases">
        <authorList>
            <person name="Noorani M."/>
        </authorList>
    </citation>
    <scope>NUCLEOTIDE SEQUENCE [LARGE SCALE GENOMIC DNA]</scope>
    <source>
        <strain evidence="6 7">CECT 7802</strain>
    </source>
</reference>
<dbReference type="InterPro" id="IPR011701">
    <property type="entry name" value="MFS"/>
</dbReference>
<feature type="transmembrane region" description="Helical" evidence="4">
    <location>
        <begin position="324"/>
        <end position="347"/>
    </location>
</feature>
<evidence type="ECO:0000256" key="4">
    <source>
        <dbReference type="SAM" id="Phobius"/>
    </source>
</evidence>
<proteinExistence type="predicted"/>
<feature type="transmembrane region" description="Helical" evidence="4">
    <location>
        <begin position="234"/>
        <end position="253"/>
    </location>
</feature>
<name>A0A0M6YMD6_9RHOB</name>
<dbReference type="SUPFAM" id="SSF103473">
    <property type="entry name" value="MFS general substrate transporter"/>
    <property type="match status" value="1"/>
</dbReference>
<dbReference type="PROSITE" id="PS50850">
    <property type="entry name" value="MFS"/>
    <property type="match status" value="1"/>
</dbReference>
<dbReference type="STRING" id="420998.JDO7802_03102"/>
<feature type="transmembrane region" description="Helical" evidence="4">
    <location>
        <begin position="131"/>
        <end position="152"/>
    </location>
</feature>
<dbReference type="Gene3D" id="1.20.1250.20">
    <property type="entry name" value="MFS general substrate transporter like domains"/>
    <property type="match status" value="2"/>
</dbReference>
<dbReference type="InterPro" id="IPR020846">
    <property type="entry name" value="MFS_dom"/>
</dbReference>
<evidence type="ECO:0000259" key="5">
    <source>
        <dbReference type="PROSITE" id="PS50850"/>
    </source>
</evidence>
<dbReference type="OrthoDB" id="9810614at2"/>
<dbReference type="InterPro" id="IPR036259">
    <property type="entry name" value="MFS_trans_sf"/>
</dbReference>
<dbReference type="EMBL" id="CXSU01000012">
    <property type="protein sequence ID" value="CTQ51064.1"/>
    <property type="molecule type" value="Genomic_DNA"/>
</dbReference>
<dbReference type="InterPro" id="IPR047200">
    <property type="entry name" value="MFS_YcaD-like"/>
</dbReference>
<dbReference type="GO" id="GO:0005886">
    <property type="term" value="C:plasma membrane"/>
    <property type="evidence" value="ECO:0007669"/>
    <property type="project" value="TreeGrafter"/>
</dbReference>
<organism evidence="6 7">
    <name type="scientific">Jannaschia donghaensis</name>
    <dbReference type="NCBI Taxonomy" id="420998"/>
    <lineage>
        <taxon>Bacteria</taxon>
        <taxon>Pseudomonadati</taxon>
        <taxon>Pseudomonadota</taxon>
        <taxon>Alphaproteobacteria</taxon>
        <taxon>Rhodobacterales</taxon>
        <taxon>Roseobacteraceae</taxon>
        <taxon>Jannaschia</taxon>
    </lineage>
</organism>
<evidence type="ECO:0000313" key="7">
    <source>
        <dbReference type="Proteomes" id="UP000049222"/>
    </source>
</evidence>
<sequence length="423" mass="44649">MLPVIRNSWALLVGIMLLMLGNGMQGTLLGVRGDIEGFSTGAMSIIMSSYFAGFLLGSQLVPGLIRKVGHVRVFAFLGSLASAGLILYPLLTHEVAWTLLRLLLGFCFCGVYIVSESWLNNTTTNETRGRALSLYIIAQMIGIVAAQALFAWGDAADFTLFIIVSVLVSLAFAPILLSVTPVPPFESAKPMSFAKLYRTSPLGFVGVFLLGAVFSALFGMAGVFGAAAKLTTGQIALFVSAIYLGGLVLQYPIGWASDRYDRRMMVLIGAVVAAFACVLGAAGLGGISGLYLSAAIIGGMANPLYAILLAYTNDYLESEDMAAASARLLFVNGVGAVGGPLVTGWLMSVIGPAGFFVFLGVLMTALAGYAGWRMTRRAAPQGDDDYQGSYTAMSPMTTTAVTMDSMIESWEDAADAERREDAA</sequence>
<feature type="transmembrane region" description="Helical" evidence="4">
    <location>
        <begin position="290"/>
        <end position="312"/>
    </location>
</feature>
<evidence type="ECO:0000256" key="1">
    <source>
        <dbReference type="ARBA" id="ARBA00022692"/>
    </source>
</evidence>
<keyword evidence="3 4" id="KW-0472">Membrane</keyword>
<feature type="transmembrane region" description="Helical" evidence="4">
    <location>
        <begin position="97"/>
        <end position="119"/>
    </location>
</feature>
<keyword evidence="2 4" id="KW-1133">Transmembrane helix</keyword>
<protein>
    <submittedName>
        <fullName evidence="6">Putative MFS-type transporter YcaD</fullName>
    </submittedName>
</protein>
<keyword evidence="7" id="KW-1185">Reference proteome</keyword>
<dbReference type="AlphaFoldDB" id="A0A0M6YMD6"/>
<dbReference type="PANTHER" id="PTHR23521">
    <property type="entry name" value="TRANSPORTER MFS SUPERFAMILY"/>
    <property type="match status" value="1"/>
</dbReference>
<evidence type="ECO:0000313" key="6">
    <source>
        <dbReference type="EMBL" id="CTQ51064.1"/>
    </source>
</evidence>